<keyword evidence="6" id="KW-0238">DNA-binding</keyword>
<dbReference type="Gene3D" id="3.40.50.300">
    <property type="entry name" value="P-loop containing nucleotide triphosphate hydrolases"/>
    <property type="match status" value="2"/>
</dbReference>
<protein>
    <recommendedName>
        <fullName evidence="9">DNA 3'-5' helicase</fullName>
        <ecNumber evidence="9">5.6.2.4</ecNumber>
    </recommendedName>
</protein>
<comment type="catalytic activity">
    <reaction evidence="8">
        <text>Couples ATP hydrolysis with the unwinding of duplex DNA by translocating in the 3'-5' direction.</text>
        <dbReference type="EC" id="5.6.2.4"/>
    </reaction>
</comment>
<evidence type="ECO:0000256" key="5">
    <source>
        <dbReference type="ARBA" id="ARBA00022840"/>
    </source>
</evidence>
<feature type="domain" description="UvrD-like helicase C-terminal" evidence="13">
    <location>
        <begin position="276"/>
        <end position="539"/>
    </location>
</feature>
<dbReference type="Proteomes" id="UP000292927">
    <property type="component" value="Unassembled WGS sequence"/>
</dbReference>
<organism evidence="14 15">
    <name type="scientific">Cuneatibacter caecimuris</name>
    <dbReference type="NCBI Taxonomy" id="1796618"/>
    <lineage>
        <taxon>Bacteria</taxon>
        <taxon>Bacillati</taxon>
        <taxon>Bacillota</taxon>
        <taxon>Clostridia</taxon>
        <taxon>Lachnospirales</taxon>
        <taxon>Lachnospiraceae</taxon>
        <taxon>Cuneatibacter</taxon>
    </lineage>
</organism>
<dbReference type="InterPro" id="IPR014016">
    <property type="entry name" value="UvrD-like_ATP-bd"/>
</dbReference>
<dbReference type="EMBL" id="SGXF01000002">
    <property type="protein sequence ID" value="RZT00985.1"/>
    <property type="molecule type" value="Genomic_DNA"/>
</dbReference>
<evidence type="ECO:0000256" key="10">
    <source>
        <dbReference type="ARBA" id="ARBA00048988"/>
    </source>
</evidence>
<dbReference type="InterPro" id="IPR013986">
    <property type="entry name" value="DExx_box_DNA_helicase_dom_sf"/>
</dbReference>
<evidence type="ECO:0000256" key="1">
    <source>
        <dbReference type="ARBA" id="ARBA00009922"/>
    </source>
</evidence>
<evidence type="ECO:0000256" key="4">
    <source>
        <dbReference type="ARBA" id="ARBA00022806"/>
    </source>
</evidence>
<dbReference type="InterPro" id="IPR027417">
    <property type="entry name" value="P-loop_NTPase"/>
</dbReference>
<proteinExistence type="inferred from homology"/>
<dbReference type="GO" id="GO:0003677">
    <property type="term" value="F:DNA binding"/>
    <property type="evidence" value="ECO:0007669"/>
    <property type="project" value="UniProtKB-KW"/>
</dbReference>
<comment type="catalytic activity">
    <reaction evidence="10">
        <text>ATP + H2O = ADP + phosphate + H(+)</text>
        <dbReference type="Rhea" id="RHEA:13065"/>
        <dbReference type="ChEBI" id="CHEBI:15377"/>
        <dbReference type="ChEBI" id="CHEBI:15378"/>
        <dbReference type="ChEBI" id="CHEBI:30616"/>
        <dbReference type="ChEBI" id="CHEBI:43474"/>
        <dbReference type="ChEBI" id="CHEBI:456216"/>
        <dbReference type="EC" id="5.6.2.4"/>
    </reaction>
</comment>
<dbReference type="OrthoDB" id="9810135at2"/>
<dbReference type="PROSITE" id="PS51198">
    <property type="entry name" value="UVRD_HELICASE_ATP_BIND"/>
    <property type="match status" value="1"/>
</dbReference>
<dbReference type="InterPro" id="IPR014017">
    <property type="entry name" value="DNA_helicase_UvrD-like_C"/>
</dbReference>
<evidence type="ECO:0000256" key="7">
    <source>
        <dbReference type="ARBA" id="ARBA00023235"/>
    </source>
</evidence>
<dbReference type="GO" id="GO:0005524">
    <property type="term" value="F:ATP binding"/>
    <property type="evidence" value="ECO:0007669"/>
    <property type="project" value="UniProtKB-UniRule"/>
</dbReference>
<dbReference type="RefSeq" id="WP_130434483.1">
    <property type="nucleotide sequence ID" value="NZ_SGXF01000002.1"/>
</dbReference>
<dbReference type="PANTHER" id="PTHR11070">
    <property type="entry name" value="UVRD / RECB / PCRA DNA HELICASE FAMILY MEMBER"/>
    <property type="match status" value="1"/>
</dbReference>
<evidence type="ECO:0000256" key="3">
    <source>
        <dbReference type="ARBA" id="ARBA00022801"/>
    </source>
</evidence>
<evidence type="ECO:0000313" key="14">
    <source>
        <dbReference type="EMBL" id="RZT00985.1"/>
    </source>
</evidence>
<keyword evidence="4 11" id="KW-0347">Helicase</keyword>
<evidence type="ECO:0000259" key="13">
    <source>
        <dbReference type="PROSITE" id="PS51217"/>
    </source>
</evidence>
<dbReference type="GO" id="GO:0043138">
    <property type="term" value="F:3'-5' DNA helicase activity"/>
    <property type="evidence" value="ECO:0007669"/>
    <property type="project" value="UniProtKB-EC"/>
</dbReference>
<evidence type="ECO:0000256" key="9">
    <source>
        <dbReference type="ARBA" id="ARBA00034808"/>
    </source>
</evidence>
<keyword evidence="2 11" id="KW-0547">Nucleotide-binding</keyword>
<evidence type="ECO:0000259" key="12">
    <source>
        <dbReference type="PROSITE" id="PS51198"/>
    </source>
</evidence>
<evidence type="ECO:0000313" key="15">
    <source>
        <dbReference type="Proteomes" id="UP000292927"/>
    </source>
</evidence>
<keyword evidence="3 11" id="KW-0378">Hydrolase</keyword>
<dbReference type="EC" id="5.6.2.4" evidence="9"/>
<keyword evidence="15" id="KW-1185">Reference proteome</keyword>
<feature type="domain" description="UvrD-like helicase ATP-binding" evidence="12">
    <location>
        <begin position="1"/>
        <end position="275"/>
    </location>
</feature>
<dbReference type="Gene3D" id="1.10.10.160">
    <property type="match status" value="1"/>
</dbReference>
<sequence length="608" mass="71102">MEFQKSQLQAIQHGTGPAMVLAGPGSGKTLVITHRIQHLIEQKHVRPGEILVITFTRAAAGEMSARFQKLAGMQSQVTFGTFHSVFFYILKLAYHYNASNIAGEEQCRKFLCEAVKMLELDVPDEGEFVSGILEEISSIKNDRLNLEHYYSKNCSEEIFMKLYREYENRLRRENLVDFDDMLSMTLELLEQRQDILAVWQKKFKYILIDEFQDINRVQYEVIRLLAKPENNLFIVGDDDQSIYRFRGARPEIMLGFEQDYPGAARYLLDVNFRCSGEIVAAAGRLISQNRSRFDKDIRTLNRQGAPVSVREFKDAQEEASWILNRSAEYIRQGIPPEEIAVLYRTSNVPRQLVSRLIETNRPFQMREVFPNLFEHWIAKDIISYIRMSRGDRQRSTFLKIMNRPNRYLSRELLANSELTDFELLKELLGEKDWMVQRIEDLERQLSLMGRMAPFAAVNYIRKGIGYEDYIREYAAYRRMKPEELMEVLDALQESARECGTAEEWFRYMENYGEELRKQAADKQKQREGIVLSTMHAAKGLEYAVVFIMDADEKIAPHSKAVLEADVEEERRLFYVAVTRAKQKLHICWVKKCYGKEMEPSRFIDEIMN</sequence>
<comment type="caution">
    <text evidence="14">The sequence shown here is derived from an EMBL/GenBank/DDBJ whole genome shotgun (WGS) entry which is preliminary data.</text>
</comment>
<dbReference type="CDD" id="cd17932">
    <property type="entry name" value="DEXQc_UvrD"/>
    <property type="match status" value="1"/>
</dbReference>
<dbReference type="PANTHER" id="PTHR11070:SF2">
    <property type="entry name" value="ATP-DEPENDENT DNA HELICASE SRS2"/>
    <property type="match status" value="1"/>
</dbReference>
<comment type="similarity">
    <text evidence="1">Belongs to the helicase family. UvrD subfamily.</text>
</comment>
<dbReference type="Pfam" id="PF00580">
    <property type="entry name" value="UvrD-helicase"/>
    <property type="match status" value="1"/>
</dbReference>
<dbReference type="PROSITE" id="PS51217">
    <property type="entry name" value="UVRD_HELICASE_CTER"/>
    <property type="match status" value="1"/>
</dbReference>
<dbReference type="SUPFAM" id="SSF52540">
    <property type="entry name" value="P-loop containing nucleoside triphosphate hydrolases"/>
    <property type="match status" value="1"/>
</dbReference>
<accession>A0A4Q7PKE3</accession>
<gene>
    <name evidence="14" type="ORF">EV209_1422</name>
</gene>
<evidence type="ECO:0000256" key="8">
    <source>
        <dbReference type="ARBA" id="ARBA00034617"/>
    </source>
</evidence>
<name>A0A4Q7PKE3_9FIRM</name>
<dbReference type="Gene3D" id="1.10.486.10">
    <property type="entry name" value="PCRA, domain 4"/>
    <property type="match status" value="1"/>
</dbReference>
<dbReference type="Pfam" id="PF13361">
    <property type="entry name" value="UvrD_C"/>
    <property type="match status" value="1"/>
</dbReference>
<keyword evidence="7" id="KW-0413">Isomerase</keyword>
<evidence type="ECO:0000256" key="11">
    <source>
        <dbReference type="PROSITE-ProRule" id="PRU00560"/>
    </source>
</evidence>
<reference evidence="14 15" key="1">
    <citation type="submission" date="2019-02" db="EMBL/GenBank/DDBJ databases">
        <title>Genomic Encyclopedia of Type Strains, Phase IV (KMG-IV): sequencing the most valuable type-strain genomes for metagenomic binning, comparative biology and taxonomic classification.</title>
        <authorList>
            <person name="Goeker M."/>
        </authorList>
    </citation>
    <scope>NUCLEOTIDE SEQUENCE [LARGE SCALE GENOMIC DNA]</scope>
    <source>
        <strain evidence="14 15">DSM 29486</strain>
    </source>
</reference>
<dbReference type="AlphaFoldDB" id="A0A4Q7PKE3"/>
<evidence type="ECO:0000256" key="2">
    <source>
        <dbReference type="ARBA" id="ARBA00022741"/>
    </source>
</evidence>
<dbReference type="GO" id="GO:0000725">
    <property type="term" value="P:recombinational repair"/>
    <property type="evidence" value="ECO:0007669"/>
    <property type="project" value="TreeGrafter"/>
</dbReference>
<keyword evidence="5 11" id="KW-0067">ATP-binding</keyword>
<dbReference type="GO" id="GO:0016887">
    <property type="term" value="F:ATP hydrolysis activity"/>
    <property type="evidence" value="ECO:0007669"/>
    <property type="project" value="RHEA"/>
</dbReference>
<evidence type="ECO:0000256" key="6">
    <source>
        <dbReference type="ARBA" id="ARBA00023125"/>
    </source>
</evidence>
<feature type="binding site" evidence="11">
    <location>
        <begin position="22"/>
        <end position="29"/>
    </location>
    <ligand>
        <name>ATP</name>
        <dbReference type="ChEBI" id="CHEBI:30616"/>
    </ligand>
</feature>
<dbReference type="InterPro" id="IPR000212">
    <property type="entry name" value="DNA_helicase_UvrD/REP"/>
</dbReference>